<accession>A0A0V1H2V6</accession>
<proteinExistence type="predicted"/>
<evidence type="ECO:0000313" key="1">
    <source>
        <dbReference type="EMBL" id="KRZ04957.1"/>
    </source>
</evidence>
<protein>
    <submittedName>
        <fullName evidence="1">Uncharacterized protein</fullName>
    </submittedName>
</protein>
<keyword evidence="2" id="KW-1185">Reference proteome</keyword>
<name>A0A0V1H2V6_TRIPS</name>
<comment type="caution">
    <text evidence="1">The sequence shown here is derived from an EMBL/GenBank/DDBJ whole genome shotgun (WGS) entry which is preliminary data.</text>
</comment>
<dbReference type="AlphaFoldDB" id="A0A0V1H2V6"/>
<dbReference type="Proteomes" id="UP000054805">
    <property type="component" value="Unassembled WGS sequence"/>
</dbReference>
<gene>
    <name evidence="1" type="ORF">T4B_12361</name>
</gene>
<evidence type="ECO:0000313" key="2">
    <source>
        <dbReference type="Proteomes" id="UP000054805"/>
    </source>
</evidence>
<dbReference type="EMBL" id="JYDS01000478">
    <property type="protein sequence ID" value="KRZ04957.1"/>
    <property type="molecule type" value="Genomic_DNA"/>
</dbReference>
<organism evidence="1 2">
    <name type="scientific">Trichinella pseudospiralis</name>
    <name type="common">Parasitic roundworm</name>
    <dbReference type="NCBI Taxonomy" id="6337"/>
    <lineage>
        <taxon>Eukaryota</taxon>
        <taxon>Metazoa</taxon>
        <taxon>Ecdysozoa</taxon>
        <taxon>Nematoda</taxon>
        <taxon>Enoplea</taxon>
        <taxon>Dorylaimia</taxon>
        <taxon>Trichinellida</taxon>
        <taxon>Trichinellidae</taxon>
        <taxon>Trichinella</taxon>
    </lineage>
</organism>
<sequence length="52" mass="5949">MLTISKVLANSQQFAIHCCQIWTALRNNIISSKTRNISEMQNTEHTRECNGI</sequence>
<reference evidence="1 2" key="1">
    <citation type="submission" date="2015-01" db="EMBL/GenBank/DDBJ databases">
        <title>Evolution of Trichinella species and genotypes.</title>
        <authorList>
            <person name="Korhonen P.K."/>
            <person name="Edoardo P."/>
            <person name="Giuseppe L.R."/>
            <person name="Gasser R.B."/>
        </authorList>
    </citation>
    <scope>NUCLEOTIDE SEQUENCE [LARGE SCALE GENOMIC DNA]</scope>
    <source>
        <strain evidence="1">ISS588</strain>
    </source>
</reference>